<dbReference type="SMART" id="SM00278">
    <property type="entry name" value="HhH1"/>
    <property type="match status" value="2"/>
</dbReference>
<dbReference type="InterPro" id="IPR051675">
    <property type="entry name" value="Endo/Exo/Phosphatase_dom_1"/>
</dbReference>
<accession>A0ABS0ALX8</accession>
<organism evidence="3 4">
    <name type="scientific">Alloalcanivorax profundimaris</name>
    <dbReference type="NCBI Taxonomy" id="2735259"/>
    <lineage>
        <taxon>Bacteria</taxon>
        <taxon>Pseudomonadati</taxon>
        <taxon>Pseudomonadota</taxon>
        <taxon>Gammaproteobacteria</taxon>
        <taxon>Oceanospirillales</taxon>
        <taxon>Alcanivoracaceae</taxon>
        <taxon>Alloalcanivorax</taxon>
    </lineage>
</organism>
<comment type="caution">
    <text evidence="3">The sequence shown here is derived from an EMBL/GenBank/DDBJ whole genome shotgun (WGS) entry which is preliminary data.</text>
</comment>
<evidence type="ECO:0000256" key="1">
    <source>
        <dbReference type="SAM" id="SignalP"/>
    </source>
</evidence>
<dbReference type="Proteomes" id="UP000662703">
    <property type="component" value="Unassembled WGS sequence"/>
</dbReference>
<proteinExistence type="predicted"/>
<dbReference type="PANTHER" id="PTHR21180">
    <property type="entry name" value="ENDONUCLEASE/EXONUCLEASE/PHOSPHATASE FAMILY DOMAIN-CONTAINING PROTEIN 1"/>
    <property type="match status" value="1"/>
</dbReference>
<dbReference type="EMBL" id="ARXX01000003">
    <property type="protein sequence ID" value="MBF5055073.1"/>
    <property type="molecule type" value="Genomic_DNA"/>
</dbReference>
<feature type="domain" description="Helix-hairpin-helix DNA-binding motif class 1" evidence="2">
    <location>
        <begin position="62"/>
        <end position="81"/>
    </location>
</feature>
<dbReference type="RefSeq" id="WP_228462066.1">
    <property type="nucleotide sequence ID" value="NZ_ARXX01000003.1"/>
</dbReference>
<gene>
    <name evidence="3" type="ORF">Y5W_00367</name>
</gene>
<feature type="chain" id="PRO_5045755026" evidence="1">
    <location>
        <begin position="39"/>
        <end position="114"/>
    </location>
</feature>
<dbReference type="InterPro" id="IPR004509">
    <property type="entry name" value="Competence_ComEA_HhH"/>
</dbReference>
<dbReference type="InterPro" id="IPR003583">
    <property type="entry name" value="Hlx-hairpin-Hlx_DNA-bd_motif"/>
</dbReference>
<dbReference type="PANTHER" id="PTHR21180:SF32">
    <property type="entry name" value="ENDONUCLEASE_EXONUCLEASE_PHOSPHATASE FAMILY DOMAIN-CONTAINING PROTEIN 1"/>
    <property type="match status" value="1"/>
</dbReference>
<feature type="signal peptide" evidence="1">
    <location>
        <begin position="1"/>
        <end position="38"/>
    </location>
</feature>
<dbReference type="NCBIfam" id="TIGR00426">
    <property type="entry name" value="competence protein ComEA helix-hairpin-helix repeat region"/>
    <property type="match status" value="1"/>
</dbReference>
<keyword evidence="4" id="KW-1185">Reference proteome</keyword>
<keyword evidence="1" id="KW-0732">Signal</keyword>
<sequence>MRFLMNGFTLRGAGPMRRLACTLMLGMLLVTGAPLAQAAPEAAPAAGAAASAPVNLNTASAEELQSLRGVGPKTAALIVQWRDEEGPFQSVEQLLAIKGIGEKTLARLRDQITL</sequence>
<evidence type="ECO:0000313" key="3">
    <source>
        <dbReference type="EMBL" id="MBF5055073.1"/>
    </source>
</evidence>
<dbReference type="Pfam" id="PF12836">
    <property type="entry name" value="HHH_3"/>
    <property type="match status" value="1"/>
</dbReference>
<dbReference type="SUPFAM" id="SSF47781">
    <property type="entry name" value="RuvA domain 2-like"/>
    <property type="match status" value="1"/>
</dbReference>
<name>A0ABS0ALX8_9GAMM</name>
<dbReference type="InterPro" id="IPR010994">
    <property type="entry name" value="RuvA_2-like"/>
</dbReference>
<dbReference type="Gene3D" id="1.10.150.320">
    <property type="entry name" value="Photosystem II 12 kDa extrinsic protein"/>
    <property type="match status" value="1"/>
</dbReference>
<evidence type="ECO:0000259" key="2">
    <source>
        <dbReference type="SMART" id="SM00278"/>
    </source>
</evidence>
<evidence type="ECO:0000313" key="4">
    <source>
        <dbReference type="Proteomes" id="UP000662703"/>
    </source>
</evidence>
<protein>
    <submittedName>
        <fullName evidence="3">Competence protein ComEA</fullName>
    </submittedName>
</protein>
<reference evidence="3 4" key="1">
    <citation type="submission" date="2012-09" db="EMBL/GenBank/DDBJ databases">
        <title>Genome Sequence of alkane-degrading Bacterium Alcanivorax sp. 521-1.</title>
        <authorList>
            <person name="Lai Q."/>
            <person name="Shao Z."/>
        </authorList>
    </citation>
    <scope>NUCLEOTIDE SEQUENCE [LARGE SCALE GENOMIC DNA]</scope>
    <source>
        <strain evidence="3 4">521-1</strain>
    </source>
</reference>
<feature type="domain" description="Helix-hairpin-helix DNA-binding motif class 1" evidence="2">
    <location>
        <begin position="92"/>
        <end position="111"/>
    </location>
</feature>